<accession>A0A6C0KGR1</accession>
<evidence type="ECO:0000256" key="1">
    <source>
        <dbReference type="SAM" id="MobiDB-lite"/>
    </source>
</evidence>
<organism evidence="2">
    <name type="scientific">viral metagenome</name>
    <dbReference type="NCBI Taxonomy" id="1070528"/>
    <lineage>
        <taxon>unclassified sequences</taxon>
        <taxon>metagenomes</taxon>
        <taxon>organismal metagenomes</taxon>
    </lineage>
</organism>
<reference evidence="2" key="1">
    <citation type="journal article" date="2020" name="Nature">
        <title>Giant virus diversity and host interactions through global metagenomics.</title>
        <authorList>
            <person name="Schulz F."/>
            <person name="Roux S."/>
            <person name="Paez-Espino D."/>
            <person name="Jungbluth S."/>
            <person name="Walsh D.A."/>
            <person name="Denef V.J."/>
            <person name="McMahon K.D."/>
            <person name="Konstantinidis K.T."/>
            <person name="Eloe-Fadrosh E.A."/>
            <person name="Kyrpides N.C."/>
            <person name="Woyke T."/>
        </authorList>
    </citation>
    <scope>NUCLEOTIDE SEQUENCE</scope>
    <source>
        <strain evidence="2">GVMAG-S-1103017-68</strain>
    </source>
</reference>
<sequence length="144" mass="15116">MPAAASKTQTQTETQTETQTAAPAKKIAKKKQTDPNASLVVTARIKAMFNDADMNTSGDLADALTAQLAVAMQAAISNAKNSNRKTVRVEDVCLVNVLAEPAARGLACTEETTAAMEGALKELSGRACVRAEGNKRKKLLAVDV</sequence>
<proteinExistence type="predicted"/>
<protein>
    <submittedName>
        <fullName evidence="2">Uncharacterized protein</fullName>
    </submittedName>
</protein>
<dbReference type="AlphaFoldDB" id="A0A6C0KGR1"/>
<feature type="region of interest" description="Disordered" evidence="1">
    <location>
        <begin position="1"/>
        <end position="33"/>
    </location>
</feature>
<dbReference type="EMBL" id="MN740859">
    <property type="protein sequence ID" value="QHU15464.1"/>
    <property type="molecule type" value="Genomic_DNA"/>
</dbReference>
<feature type="compositionally biased region" description="Low complexity" evidence="1">
    <location>
        <begin position="8"/>
        <end position="25"/>
    </location>
</feature>
<name>A0A6C0KGR1_9ZZZZ</name>
<evidence type="ECO:0000313" key="2">
    <source>
        <dbReference type="EMBL" id="QHU15464.1"/>
    </source>
</evidence>